<dbReference type="InterPro" id="IPR015422">
    <property type="entry name" value="PyrdxlP-dep_Trfase_small"/>
</dbReference>
<dbReference type="EC" id="2.6.1.-" evidence="4"/>
<dbReference type="InterPro" id="IPR004838">
    <property type="entry name" value="NHTrfase_class1_PyrdxlP-BS"/>
</dbReference>
<evidence type="ECO:0000256" key="4">
    <source>
        <dbReference type="RuleBase" id="RU000481"/>
    </source>
</evidence>
<name>A0ABY7LPH4_9BACT</name>
<proteinExistence type="inferred from homology"/>
<keyword evidence="2 4" id="KW-0032">Aminotransferase</keyword>
<dbReference type="Pfam" id="PF00155">
    <property type="entry name" value="Aminotran_1_2"/>
    <property type="match status" value="1"/>
</dbReference>
<dbReference type="EMBL" id="CP114767">
    <property type="protein sequence ID" value="WBA41110.1"/>
    <property type="molecule type" value="Genomic_DNA"/>
</dbReference>
<protein>
    <recommendedName>
        <fullName evidence="4">Aminotransferase</fullName>
        <ecNumber evidence="4">2.6.1.-</ecNumber>
    </recommendedName>
</protein>
<keyword evidence="3 4" id="KW-0808">Transferase</keyword>
<evidence type="ECO:0000256" key="3">
    <source>
        <dbReference type="ARBA" id="ARBA00022679"/>
    </source>
</evidence>
<sequence>MTENTLQIPVASRLAHTGEYYFSRKLRELAALNAAGANIINLGIGSPDLPPHPSVLAALATSAAQPTAHGYQGYQGTPALRQAMADFYQRQYGVALDAATQVLPLLGSKEGLMHLAMTFLEAGDAVLIPNPGYPTYRAVAEICGAEIREYNLTEAAGWLPDLDALAATDLSRVKLMLVNYPHMPTGTAADLPFLTRLVAFARQHRILLVHDNPYGFILNETPPLSLLAVPGALEVAVELNSLSKSHNMAGWRVGLLAGRADVLANVLRFKSNMDSGMFLPVQQAAVAALALGEEWFADLNATYRARRELVVQLLQAVGCAPVPEQVGLFIWAAVPAGVADGYALSDAVLAGARVFLTPGGIFGSNGGGYIRASLCQPESELREALTRVREWQSTLPGRHAEAQPEHLARG</sequence>
<feature type="domain" description="Aminotransferase class I/classII large" evidence="5">
    <location>
        <begin position="38"/>
        <end position="387"/>
    </location>
</feature>
<accession>A0ABY7LPH4</accession>
<evidence type="ECO:0000256" key="1">
    <source>
        <dbReference type="ARBA" id="ARBA00001933"/>
    </source>
</evidence>
<dbReference type="CDD" id="cd00609">
    <property type="entry name" value="AAT_like"/>
    <property type="match status" value="1"/>
</dbReference>
<evidence type="ECO:0000259" key="5">
    <source>
        <dbReference type="Pfam" id="PF00155"/>
    </source>
</evidence>
<organism evidence="6 7">
    <name type="scientific">Hymenobacter canadensis</name>
    <dbReference type="NCBI Taxonomy" id="2999067"/>
    <lineage>
        <taxon>Bacteria</taxon>
        <taxon>Pseudomonadati</taxon>
        <taxon>Bacteroidota</taxon>
        <taxon>Cytophagia</taxon>
        <taxon>Cytophagales</taxon>
        <taxon>Hymenobacteraceae</taxon>
        <taxon>Hymenobacter</taxon>
    </lineage>
</organism>
<comment type="similarity">
    <text evidence="4">Belongs to the class-I pyridoxal-phosphate-dependent aminotransferase family.</text>
</comment>
<dbReference type="PROSITE" id="PS00105">
    <property type="entry name" value="AA_TRANSFER_CLASS_1"/>
    <property type="match status" value="1"/>
</dbReference>
<dbReference type="PANTHER" id="PTHR42832">
    <property type="entry name" value="AMINO ACID AMINOTRANSFERASE"/>
    <property type="match status" value="1"/>
</dbReference>
<dbReference type="Proteomes" id="UP001211005">
    <property type="component" value="Chromosome"/>
</dbReference>
<comment type="cofactor">
    <cofactor evidence="1 4">
        <name>pyridoxal 5'-phosphate</name>
        <dbReference type="ChEBI" id="CHEBI:597326"/>
    </cofactor>
</comment>
<reference evidence="6 7" key="1">
    <citation type="submission" date="2022-12" db="EMBL/GenBank/DDBJ databases">
        <title>Hymenobacter canadensis sp. nov. isolated from lake water of the Cambridge Bay, Canada.</title>
        <authorList>
            <person name="Kim W.H."/>
            <person name="Lee Y.M."/>
        </authorList>
    </citation>
    <scope>NUCLEOTIDE SEQUENCE [LARGE SCALE GENOMIC DNA]</scope>
    <source>
        <strain evidence="6 7">PAMC 29467</strain>
    </source>
</reference>
<keyword evidence="7" id="KW-1185">Reference proteome</keyword>
<dbReference type="GO" id="GO:0008483">
    <property type="term" value="F:transaminase activity"/>
    <property type="evidence" value="ECO:0007669"/>
    <property type="project" value="UniProtKB-KW"/>
</dbReference>
<dbReference type="InterPro" id="IPR050881">
    <property type="entry name" value="LL-DAP_aminotransferase"/>
</dbReference>
<dbReference type="InterPro" id="IPR015424">
    <property type="entry name" value="PyrdxlP-dep_Trfase"/>
</dbReference>
<dbReference type="Gene3D" id="3.40.640.10">
    <property type="entry name" value="Type I PLP-dependent aspartate aminotransferase-like (Major domain)"/>
    <property type="match status" value="1"/>
</dbReference>
<dbReference type="SUPFAM" id="SSF53383">
    <property type="entry name" value="PLP-dependent transferases"/>
    <property type="match status" value="1"/>
</dbReference>
<gene>
    <name evidence="6" type="ORF">O3303_14945</name>
</gene>
<dbReference type="RefSeq" id="WP_269559192.1">
    <property type="nucleotide sequence ID" value="NZ_CP114767.1"/>
</dbReference>
<evidence type="ECO:0000313" key="6">
    <source>
        <dbReference type="EMBL" id="WBA41110.1"/>
    </source>
</evidence>
<evidence type="ECO:0000256" key="2">
    <source>
        <dbReference type="ARBA" id="ARBA00022576"/>
    </source>
</evidence>
<dbReference type="InterPro" id="IPR015421">
    <property type="entry name" value="PyrdxlP-dep_Trfase_major"/>
</dbReference>
<dbReference type="PANTHER" id="PTHR42832:SF3">
    <property type="entry name" value="L-GLUTAMINE--4-(METHYLSULFANYL)-2-OXOBUTANOATE AMINOTRANSFERASE"/>
    <property type="match status" value="1"/>
</dbReference>
<dbReference type="InterPro" id="IPR004839">
    <property type="entry name" value="Aminotransferase_I/II_large"/>
</dbReference>
<dbReference type="Gene3D" id="3.90.1150.10">
    <property type="entry name" value="Aspartate Aminotransferase, domain 1"/>
    <property type="match status" value="1"/>
</dbReference>
<evidence type="ECO:0000313" key="7">
    <source>
        <dbReference type="Proteomes" id="UP001211005"/>
    </source>
</evidence>